<gene>
    <name evidence="2" type="ORF">IT774_10255</name>
</gene>
<sequence length="158" mass="17936">MKPAYPYFKVIICFLMCPLLSGIILFSISDFYSFFSENTPTLFHEHGLTGLWIYIVYGIYGLIFFCIPAGLLAGLYAYLNLYRQLTSYVWVFLLGGAGAYLWAYALIRMTGKDISLSNTADFSNYQNLVVFALGALSSIFMAYLVLPKKPRSKHNQKK</sequence>
<dbReference type="KEGG" id="smaa:IT774_10255"/>
<accession>A0A7S9DWN9</accession>
<keyword evidence="3" id="KW-1185">Reference proteome</keyword>
<feature type="transmembrane region" description="Helical" evidence="1">
    <location>
        <begin position="7"/>
        <end position="32"/>
    </location>
</feature>
<evidence type="ECO:0000313" key="3">
    <source>
        <dbReference type="Proteomes" id="UP000595095"/>
    </source>
</evidence>
<evidence type="ECO:0000256" key="1">
    <source>
        <dbReference type="SAM" id="Phobius"/>
    </source>
</evidence>
<keyword evidence="1" id="KW-0812">Transmembrane</keyword>
<dbReference type="EMBL" id="CP064795">
    <property type="protein sequence ID" value="QPG04615.1"/>
    <property type="molecule type" value="Genomic_DNA"/>
</dbReference>
<dbReference type="AlphaFoldDB" id="A0A7S9DWN9"/>
<proteinExistence type="predicted"/>
<reference evidence="2 3" key="1">
    <citation type="submission" date="2020-11" db="EMBL/GenBank/DDBJ databases">
        <title>Complete genome sequence for Salinimonas sp. strain G2-b.</title>
        <authorList>
            <person name="Park S.-J."/>
        </authorList>
    </citation>
    <scope>NUCLEOTIDE SEQUENCE [LARGE SCALE GENOMIC DNA]</scope>
    <source>
        <strain evidence="2 3">G2-b</strain>
    </source>
</reference>
<keyword evidence="1" id="KW-0472">Membrane</keyword>
<feature type="transmembrane region" description="Helical" evidence="1">
    <location>
        <begin position="52"/>
        <end position="76"/>
    </location>
</feature>
<organism evidence="2 3">
    <name type="scientific">Salinimonas marina</name>
    <dbReference type="NCBI Taxonomy" id="2785918"/>
    <lineage>
        <taxon>Bacteria</taxon>
        <taxon>Pseudomonadati</taxon>
        <taxon>Pseudomonadota</taxon>
        <taxon>Gammaproteobacteria</taxon>
        <taxon>Alteromonadales</taxon>
        <taxon>Alteromonadaceae</taxon>
        <taxon>Alteromonas/Salinimonas group</taxon>
        <taxon>Salinimonas</taxon>
    </lineage>
</organism>
<protein>
    <submittedName>
        <fullName evidence="2">Uncharacterized protein</fullName>
    </submittedName>
</protein>
<evidence type="ECO:0000313" key="2">
    <source>
        <dbReference type="EMBL" id="QPG04615.1"/>
    </source>
</evidence>
<feature type="transmembrane region" description="Helical" evidence="1">
    <location>
        <begin position="88"/>
        <end position="107"/>
    </location>
</feature>
<dbReference type="RefSeq" id="WP_195809708.1">
    <property type="nucleotide sequence ID" value="NZ_CP064795.1"/>
</dbReference>
<keyword evidence="1" id="KW-1133">Transmembrane helix</keyword>
<name>A0A7S9DWN9_9ALTE</name>
<dbReference type="Proteomes" id="UP000595095">
    <property type="component" value="Chromosome"/>
</dbReference>
<feature type="transmembrane region" description="Helical" evidence="1">
    <location>
        <begin position="127"/>
        <end position="146"/>
    </location>
</feature>